<dbReference type="KEGG" id="beq:BEWA_045900"/>
<name>L1L9F5_THEEQ</name>
<keyword evidence="2" id="KW-1185">Reference proteome</keyword>
<dbReference type="RefSeq" id="XP_004831578.1">
    <property type="nucleotide sequence ID" value="XM_004831521.1"/>
</dbReference>
<dbReference type="EMBL" id="ACOU01000007">
    <property type="protein sequence ID" value="EKX72126.1"/>
    <property type="molecule type" value="Genomic_DNA"/>
</dbReference>
<accession>L1L9F5</accession>
<comment type="caution">
    <text evidence="1">The sequence shown here is derived from an EMBL/GenBank/DDBJ whole genome shotgun (WGS) entry which is preliminary data.</text>
</comment>
<evidence type="ECO:0000313" key="2">
    <source>
        <dbReference type="Proteomes" id="UP000031512"/>
    </source>
</evidence>
<organism evidence="1 2">
    <name type="scientific">Theileria equi strain WA</name>
    <dbReference type="NCBI Taxonomy" id="1537102"/>
    <lineage>
        <taxon>Eukaryota</taxon>
        <taxon>Sar</taxon>
        <taxon>Alveolata</taxon>
        <taxon>Apicomplexa</taxon>
        <taxon>Aconoidasida</taxon>
        <taxon>Piroplasmida</taxon>
        <taxon>Theileriidae</taxon>
        <taxon>Theileria</taxon>
    </lineage>
</organism>
<protein>
    <submittedName>
        <fullName evidence="1">Uncharacterized protein</fullName>
    </submittedName>
</protein>
<dbReference type="VEuPathDB" id="PiroplasmaDB:BEWA_045900"/>
<proteinExistence type="predicted"/>
<sequence>MTKLVDSLVKSSKELKPITLDLRNNFNPMISESRILSLGNTRIFSLMEEYMEEYRIGEVRDGDILVYEDSLFLIYRSVLFFEYSSGVRYAQITSSYLNKAGSITKEVVERINEANYGVYTELIKDFVVMDLKKKPPHYLIKESGNKVRKFQINRLFTPNVVIGPVKYGEYILDDAVEGVISKIVEVEGSIVRIETLFNDGFGIKTLHRVVGSGVVTLYTERNLII</sequence>
<dbReference type="AlphaFoldDB" id="L1L9F5"/>
<dbReference type="GeneID" id="15804138"/>
<evidence type="ECO:0000313" key="1">
    <source>
        <dbReference type="EMBL" id="EKX72126.1"/>
    </source>
</evidence>
<reference evidence="1 2" key="1">
    <citation type="journal article" date="2012" name="BMC Genomics">
        <title>Comparative genomic analysis and phylogenetic position of Theileria equi.</title>
        <authorList>
            <person name="Kappmeyer L.S."/>
            <person name="Thiagarajan M."/>
            <person name="Herndon D.R."/>
            <person name="Ramsay J.D."/>
            <person name="Caler E."/>
            <person name="Djikeng A."/>
            <person name="Gillespie J.J."/>
            <person name="Lau A.O."/>
            <person name="Roalson E.H."/>
            <person name="Silva J.C."/>
            <person name="Silva M.G."/>
            <person name="Suarez C.E."/>
            <person name="Ueti M.W."/>
            <person name="Nene V.M."/>
            <person name="Mealey R.H."/>
            <person name="Knowles D.P."/>
            <person name="Brayton K.A."/>
        </authorList>
    </citation>
    <scope>NUCLEOTIDE SEQUENCE [LARGE SCALE GENOMIC DNA]</scope>
    <source>
        <strain evidence="1 2">WA</strain>
    </source>
</reference>
<gene>
    <name evidence="1" type="ORF">BEWA_045900</name>
</gene>
<dbReference type="Proteomes" id="UP000031512">
    <property type="component" value="Unassembled WGS sequence"/>
</dbReference>